<reference evidence="10" key="1">
    <citation type="journal article" date="2019" name="Int. J. Syst. Evol. Microbiol.">
        <title>The Global Catalogue of Microorganisms (GCM) 10K type strain sequencing project: providing services to taxonomists for standard genome sequencing and annotation.</title>
        <authorList>
            <consortium name="The Broad Institute Genomics Platform"/>
            <consortium name="The Broad Institute Genome Sequencing Center for Infectious Disease"/>
            <person name="Wu L."/>
            <person name="Ma J."/>
        </authorList>
    </citation>
    <scope>NUCLEOTIDE SEQUENCE [LARGE SCALE GENOMIC DNA]</scope>
    <source>
        <strain evidence="10">CCM 8749</strain>
    </source>
</reference>
<name>A0ABW1IS07_9BACL</name>
<feature type="transmembrane region" description="Helical" evidence="7">
    <location>
        <begin position="617"/>
        <end position="641"/>
    </location>
</feature>
<evidence type="ECO:0000256" key="7">
    <source>
        <dbReference type="SAM" id="Phobius"/>
    </source>
</evidence>
<dbReference type="RefSeq" id="WP_379895307.1">
    <property type="nucleotide sequence ID" value="NZ_CBCSCT010000029.1"/>
</dbReference>
<feature type="transmembrane region" description="Helical" evidence="7">
    <location>
        <begin position="561"/>
        <end position="580"/>
    </location>
</feature>
<feature type="domain" description="Membrane transport protein MMPL" evidence="8">
    <location>
        <begin position="54"/>
        <end position="369"/>
    </location>
</feature>
<dbReference type="EMBL" id="JBHSQV010000172">
    <property type="protein sequence ID" value="MFC5987889.1"/>
    <property type="molecule type" value="Genomic_DNA"/>
</dbReference>
<feature type="transmembrane region" description="Helical" evidence="7">
    <location>
        <begin position="369"/>
        <end position="386"/>
    </location>
</feature>
<accession>A0ABW1IS07</accession>
<dbReference type="InterPro" id="IPR050545">
    <property type="entry name" value="Mycobact_MmpL"/>
</dbReference>
<feature type="transmembrane region" description="Helical" evidence="7">
    <location>
        <begin position="688"/>
        <end position="712"/>
    </location>
</feature>
<evidence type="ECO:0000256" key="3">
    <source>
        <dbReference type="ARBA" id="ARBA00022475"/>
    </source>
</evidence>
<keyword evidence="5 7" id="KW-1133">Transmembrane helix</keyword>
<feature type="transmembrane region" description="Helical" evidence="7">
    <location>
        <begin position="587"/>
        <end position="611"/>
    </location>
</feature>
<feature type="transmembrane region" description="Helical" evidence="7">
    <location>
        <begin position="312"/>
        <end position="337"/>
    </location>
</feature>
<evidence type="ECO:0000313" key="10">
    <source>
        <dbReference type="Proteomes" id="UP001596250"/>
    </source>
</evidence>
<evidence type="ECO:0000256" key="6">
    <source>
        <dbReference type="ARBA" id="ARBA00023136"/>
    </source>
</evidence>
<dbReference type="Proteomes" id="UP001596250">
    <property type="component" value="Unassembled WGS sequence"/>
</dbReference>
<feature type="transmembrane region" description="Helical" evidence="7">
    <location>
        <begin position="184"/>
        <end position="200"/>
    </location>
</feature>
<keyword evidence="3" id="KW-1003">Cell membrane</keyword>
<evidence type="ECO:0000256" key="5">
    <source>
        <dbReference type="ARBA" id="ARBA00022989"/>
    </source>
</evidence>
<evidence type="ECO:0000256" key="4">
    <source>
        <dbReference type="ARBA" id="ARBA00022692"/>
    </source>
</evidence>
<dbReference type="SUPFAM" id="SSF82866">
    <property type="entry name" value="Multidrug efflux transporter AcrB transmembrane domain"/>
    <property type="match status" value="2"/>
</dbReference>
<comment type="caution">
    <text evidence="9">The sequence shown here is derived from an EMBL/GenBank/DDBJ whole genome shotgun (WGS) entry which is preliminary data.</text>
</comment>
<gene>
    <name evidence="9" type="ORF">ACFPXP_15895</name>
</gene>
<keyword evidence="4 7" id="KW-0812">Transmembrane</keyword>
<dbReference type="Gene3D" id="1.20.1640.10">
    <property type="entry name" value="Multidrug efflux transporter AcrB transmembrane domain"/>
    <property type="match status" value="2"/>
</dbReference>
<organism evidence="9 10">
    <name type="scientific">Marinicrinis lubricantis</name>
    <dbReference type="NCBI Taxonomy" id="2086470"/>
    <lineage>
        <taxon>Bacteria</taxon>
        <taxon>Bacillati</taxon>
        <taxon>Bacillota</taxon>
        <taxon>Bacilli</taxon>
        <taxon>Bacillales</taxon>
        <taxon>Paenibacillaceae</taxon>
    </lineage>
</organism>
<dbReference type="Pfam" id="PF03176">
    <property type="entry name" value="MMPL"/>
    <property type="match status" value="2"/>
</dbReference>
<feature type="transmembrane region" description="Helical" evidence="7">
    <location>
        <begin position="240"/>
        <end position="259"/>
    </location>
</feature>
<evidence type="ECO:0000259" key="8">
    <source>
        <dbReference type="Pfam" id="PF03176"/>
    </source>
</evidence>
<evidence type="ECO:0000313" key="9">
    <source>
        <dbReference type="EMBL" id="MFC5987889.1"/>
    </source>
</evidence>
<keyword evidence="10" id="KW-1185">Reference proteome</keyword>
<comment type="similarity">
    <text evidence="2">Belongs to the resistance-nodulation-cell division (RND) (TC 2.A.6) family. MmpL subfamily.</text>
</comment>
<feature type="transmembrane region" description="Helical" evidence="7">
    <location>
        <begin position="662"/>
        <end position="682"/>
    </location>
</feature>
<dbReference type="PANTHER" id="PTHR33406">
    <property type="entry name" value="MEMBRANE PROTEIN MJ1562-RELATED"/>
    <property type="match status" value="1"/>
</dbReference>
<proteinExistence type="inferred from homology"/>
<dbReference type="PANTHER" id="PTHR33406:SF6">
    <property type="entry name" value="MEMBRANE PROTEIN YDGH-RELATED"/>
    <property type="match status" value="1"/>
</dbReference>
<comment type="subcellular location">
    <subcellularLocation>
        <location evidence="1">Cell membrane</location>
        <topology evidence="1">Multi-pass membrane protein</topology>
    </subcellularLocation>
</comment>
<dbReference type="InterPro" id="IPR004869">
    <property type="entry name" value="MMPL_dom"/>
</dbReference>
<evidence type="ECO:0000256" key="1">
    <source>
        <dbReference type="ARBA" id="ARBA00004651"/>
    </source>
</evidence>
<sequence length="737" mass="80542">MKTVLKAKWLVLALWIAAAVILMLTAPNIAELVKEKGQINVPEGYSSSVAAELSQNMRQNNSENANTASTLLVFHEAGGLTQEHMGEIGKGLEKLGAAAAEGNQGIVSLVTHLGAPELASQMLSEDGTTAIALLTVDLGVKEPSVMQSELEEMLSDVSVEYYLTGDWVINQDLIQSSQDGLKRTEIITVILIVVILFLVFRSVVAPFIPLLTVGISYLVSQSVVAFLVDFADFPLSTYTQIFMVAVMFGIGTDYCILLISRFKEELSHQSSTTEAILATYRSAGRTVLYSGLAVLVGFTSIGFSTFTLYRSAVAVAVGVAVLLLALVTLVPFFMAVLQKVLFWPTKKTLEHTPSKLWGHLGRFSLKRPLISIIVIAIVVLPFLGLYKNEISFNSLDEIGEKYDSVKGFNLVAERFGPGETLPTTVMIEWDEPLAMTDGLAAIESISQGLSEVDDVSAVRSASRPTGEPIDLTQMAGSSDPAMQQQFQQMLATYMSSDMRIASFDVVFGTDPYSTETMDHIDVLQDQAEEALASAGYPDAEVAIGGVTSVNNDLRHISGEDYNRTAIMMMIGIALILIILFRSLIIPLYMMASLILTFYTSMAVTELIFMRWLDYSGISWAVPFFGFVMLMALGIDYSIFLMDRFKEYRTLNPKEAIILAMENMGKVIMSAAAILGGTFAAMLPSGVMSLLQIATVLISGLLLYAFIMLPLFIPVMVRVFGRYNGWPFMKKRKAEPSS</sequence>
<evidence type="ECO:0000256" key="2">
    <source>
        <dbReference type="ARBA" id="ARBA00010157"/>
    </source>
</evidence>
<feature type="domain" description="Membrane transport protein MMPL" evidence="8">
    <location>
        <begin position="403"/>
        <end position="732"/>
    </location>
</feature>
<keyword evidence="6 7" id="KW-0472">Membrane</keyword>
<protein>
    <submittedName>
        <fullName evidence="9">MMPL family transporter</fullName>
    </submittedName>
</protein>
<feature type="transmembrane region" description="Helical" evidence="7">
    <location>
        <begin position="287"/>
        <end position="306"/>
    </location>
</feature>